<dbReference type="CDD" id="cd00090">
    <property type="entry name" value="HTH_ARSR"/>
    <property type="match status" value="1"/>
</dbReference>
<reference evidence="2 3" key="1">
    <citation type="journal article" date="2015" name="Int. J. Syst. Evol. Microbiol.">
        <title>Methanoculleus taiwanensis sp. nov., a methanogen isolated from deep marine sediment at the deformation front area near Taiwan.</title>
        <authorList>
            <person name="Weng C.Y."/>
            <person name="Chen S.C."/>
            <person name="Lai M.C."/>
            <person name="Wu S.Y."/>
            <person name="Lin S."/>
            <person name="Yang T.F."/>
            <person name="Chen P.C."/>
        </authorList>
    </citation>
    <scope>NUCLEOTIDE SEQUENCE [LARGE SCALE GENOMIC DNA]</scope>
    <source>
        <strain evidence="2 3">CYW4</strain>
    </source>
</reference>
<dbReference type="Pfam" id="PF00498">
    <property type="entry name" value="FHA"/>
    <property type="match status" value="1"/>
</dbReference>
<dbReference type="Gene3D" id="1.10.10.10">
    <property type="entry name" value="Winged helix-like DNA-binding domain superfamily/Winged helix DNA-binding domain"/>
    <property type="match status" value="1"/>
</dbReference>
<comment type="caution">
    <text evidence="2">The sequence shown here is derived from an EMBL/GenBank/DDBJ whole genome shotgun (WGS) entry which is preliminary data.</text>
</comment>
<dbReference type="InterPro" id="IPR036390">
    <property type="entry name" value="WH_DNA-bd_sf"/>
</dbReference>
<dbReference type="Proteomes" id="UP000290932">
    <property type="component" value="Unassembled WGS sequence"/>
</dbReference>
<dbReference type="PROSITE" id="PS50006">
    <property type="entry name" value="FHA_DOMAIN"/>
    <property type="match status" value="1"/>
</dbReference>
<dbReference type="InterPro" id="IPR036388">
    <property type="entry name" value="WH-like_DNA-bd_sf"/>
</dbReference>
<dbReference type="PANTHER" id="PTHR23308">
    <property type="entry name" value="NUCLEAR INHIBITOR OF PROTEIN PHOSPHATASE-1"/>
    <property type="match status" value="1"/>
</dbReference>
<accession>A0A498GW06</accession>
<protein>
    <recommendedName>
        <fullName evidence="1">FHA domain-containing protein</fullName>
    </recommendedName>
</protein>
<dbReference type="SUPFAM" id="SSF46785">
    <property type="entry name" value="Winged helix' DNA-binding domain"/>
    <property type="match status" value="1"/>
</dbReference>
<evidence type="ECO:0000259" key="1">
    <source>
        <dbReference type="PROSITE" id="PS50006"/>
    </source>
</evidence>
<dbReference type="Gene3D" id="2.60.200.20">
    <property type="match status" value="1"/>
</dbReference>
<evidence type="ECO:0000313" key="3">
    <source>
        <dbReference type="Proteomes" id="UP000290932"/>
    </source>
</evidence>
<sequence>MGGRPLGGDEEGATIVLLEDTDSLQELSEYLDVLSSTTRLKILKLIEQKPKDIRRIASEIQSSYENTKKHMDKLLSIGVVRKEAGLSRETSRGIHPVWKYSLVPGTMEAIVRNLGLFSNMKLTVTDADLTVRLAAVRGKVSEELTNPSPTITLLGGPDDGMSFLLEGSRMPVGRGERGAPTAYVPGSAITLSEEYGAVTRISKPHAVFILRDRIWHLEDCGSTGGTFINGTALVPHRRYILKDGDLIECAKGVHGASFVFVGGTESGQGEERT</sequence>
<dbReference type="InterPro" id="IPR008984">
    <property type="entry name" value="SMAD_FHA_dom_sf"/>
</dbReference>
<feature type="domain" description="FHA" evidence="1">
    <location>
        <begin position="170"/>
        <end position="233"/>
    </location>
</feature>
<dbReference type="AlphaFoldDB" id="A0A498GW06"/>
<dbReference type="CDD" id="cd00060">
    <property type="entry name" value="FHA"/>
    <property type="match status" value="1"/>
</dbReference>
<keyword evidence="3" id="KW-1185">Reference proteome</keyword>
<organism evidence="2 3">
    <name type="scientific">Methanoculleus taiwanensis</name>
    <dbReference type="NCBI Taxonomy" id="1550565"/>
    <lineage>
        <taxon>Archaea</taxon>
        <taxon>Methanobacteriati</taxon>
        <taxon>Methanobacteriota</taxon>
        <taxon>Stenosarchaea group</taxon>
        <taxon>Methanomicrobia</taxon>
        <taxon>Methanomicrobiales</taxon>
        <taxon>Methanomicrobiaceae</taxon>
        <taxon>Methanoculleus</taxon>
    </lineage>
</organism>
<gene>
    <name evidence="2" type="ORF">ABH15_13085</name>
</gene>
<dbReference type="OrthoDB" id="9623at2157"/>
<dbReference type="InterPro" id="IPR000253">
    <property type="entry name" value="FHA_dom"/>
</dbReference>
<name>A0A498GW06_9EURY</name>
<dbReference type="InterPro" id="IPR050923">
    <property type="entry name" value="Cell_Proc_Reg/RNA_Proc"/>
</dbReference>
<dbReference type="InterPro" id="IPR011991">
    <property type="entry name" value="ArsR-like_HTH"/>
</dbReference>
<evidence type="ECO:0000313" key="2">
    <source>
        <dbReference type="EMBL" id="RXE55149.1"/>
    </source>
</evidence>
<proteinExistence type="predicted"/>
<dbReference type="SUPFAM" id="SSF49879">
    <property type="entry name" value="SMAD/FHA domain"/>
    <property type="match status" value="1"/>
</dbReference>
<dbReference type="EMBL" id="LHQS01000004">
    <property type="protein sequence ID" value="RXE55149.1"/>
    <property type="molecule type" value="Genomic_DNA"/>
</dbReference>
<dbReference type="RefSeq" id="WP_128695059.1">
    <property type="nucleotide sequence ID" value="NZ_LHQS01000004.1"/>
</dbReference>